<accession>A0A1H2B970</accession>
<evidence type="ECO:0000313" key="1">
    <source>
        <dbReference type="EMBL" id="SDT54830.1"/>
    </source>
</evidence>
<keyword evidence="2" id="KW-1185">Reference proteome</keyword>
<dbReference type="AlphaFoldDB" id="A0A1H2B970"/>
<protein>
    <submittedName>
        <fullName evidence="1">Type VI secretion system (T6SS), amidase immunity protein</fullName>
    </submittedName>
</protein>
<dbReference type="Proteomes" id="UP000182814">
    <property type="component" value="Chromosome I"/>
</dbReference>
<dbReference type="Gene3D" id="1.20.120.1620">
    <property type="match status" value="1"/>
</dbReference>
<dbReference type="Pfam" id="PF16695">
    <property type="entry name" value="Tai4"/>
    <property type="match status" value="1"/>
</dbReference>
<dbReference type="EMBL" id="LT629746">
    <property type="protein sequence ID" value="SDT54830.1"/>
    <property type="molecule type" value="Genomic_DNA"/>
</dbReference>
<dbReference type="InterPro" id="IPR032032">
    <property type="entry name" value="Tai4"/>
</dbReference>
<organism evidence="1 2">
    <name type="scientific">Pseudomonas lini</name>
    <dbReference type="NCBI Taxonomy" id="163011"/>
    <lineage>
        <taxon>Bacteria</taxon>
        <taxon>Pseudomonadati</taxon>
        <taxon>Pseudomonadota</taxon>
        <taxon>Gammaproteobacteria</taxon>
        <taxon>Pseudomonadales</taxon>
        <taxon>Pseudomonadaceae</taxon>
        <taxon>Pseudomonas</taxon>
    </lineage>
</organism>
<gene>
    <name evidence="1" type="ORF">SAMN04490191_5108</name>
</gene>
<dbReference type="InterPro" id="IPR038314">
    <property type="entry name" value="T6SS_sf"/>
</dbReference>
<name>A0A1H2B970_9PSED</name>
<sequence length="198" mass="21960">MNRPSFSSAWAASQRIYDTLNPSGKVAAVIGGNVAMSINSRYPALRWVNNLTAVLVLAWAAAPSNSWSKDDPTNSPQAGGRTYAQNYKDMVLADCIATAYKSEPKAAQDAGSSASALMDWTYFDLEQAPQAGRPLVDQFLARDYHNPLVESERQGVRFELLKCLDLYHSKELDSQVSQLVINPQHIYRQDNPPRPKKD</sequence>
<proteinExistence type="predicted"/>
<reference evidence="2" key="1">
    <citation type="submission" date="2016-10" db="EMBL/GenBank/DDBJ databases">
        <authorList>
            <person name="Varghese N."/>
            <person name="Submissions S."/>
        </authorList>
    </citation>
    <scope>NUCLEOTIDE SEQUENCE [LARGE SCALE GENOMIC DNA]</scope>
    <source>
        <strain evidence="2">BS3782</strain>
    </source>
</reference>
<evidence type="ECO:0000313" key="2">
    <source>
        <dbReference type="Proteomes" id="UP000182814"/>
    </source>
</evidence>